<keyword evidence="2" id="KW-1185">Reference proteome</keyword>
<proteinExistence type="predicted"/>
<dbReference type="AlphaFoldDB" id="A0A177ECV3"/>
<accession>A0A177ECV3</accession>
<dbReference type="GeneID" id="93647318"/>
<comment type="caution">
    <text evidence="1">The sequence shown here is derived from an EMBL/GenBank/DDBJ whole genome shotgun (WGS) entry which is preliminary data.</text>
</comment>
<dbReference type="VEuPathDB" id="MicrosporidiaDB:NEDG_00968"/>
<sequence>MVASVWVRGTRQADVMCSDTQHIQQTLDFFEISDCMLHSRERSGKKYIATDQSMSYCQIDIGRYSLETIPDQMVQGMSFINLILENKDPRVDQPLHKKIVEKIFRALGSIKADILVLEDLNLSGTAQPVDVNSQIDMGPSAMGINPETNNATTPTLKLQVSMLRMKNMTESSIRWVLGHIDVSECELSLCISSVPTITNLQFLDTFNPLVLCELHIRNAVNLTSIDCMFLKECKVMFSFTLGEMTKPVSASGETLRGIAAKRWGFLAVPSEVWYAVVTVARSAVSVDRLRLSIDLLYRFNAFWSLKPPAKALVRDQLILTLRNADADKKTKKEAGLRNIFGWIDRCISPEVEYVEIEGLIEQKPKLSSNQAICIEPFLPRLDHIHLKIGDVSINRIFHTRNILWIASDAYSAWQQGKLDSEIKRVTKDAVVPICSGQTPRPFLSKVARRNTNPMCFMCQKSVSEIAEQINQTELLYIGVVCEVGHVVCNVCYESLLQNNDNNHPIFCSTQCKPLVHGLSGAGAIERNSEGKIGFKLVWREYVVCE</sequence>
<evidence type="ECO:0000313" key="2">
    <source>
        <dbReference type="Proteomes" id="UP000185944"/>
    </source>
</evidence>
<reference evidence="1 2" key="1">
    <citation type="submission" date="2016-02" db="EMBL/GenBank/DDBJ databases">
        <title>Discovery of a natural microsporidian pathogen with a broad tissue tropism in Caenorhabditis elegans.</title>
        <authorList>
            <person name="Luallen R.J."/>
            <person name="Reinke A.W."/>
            <person name="Tong L."/>
            <person name="Botts M.R."/>
            <person name="Felix M.-A."/>
            <person name="Troemel E.R."/>
        </authorList>
    </citation>
    <scope>NUCLEOTIDE SEQUENCE [LARGE SCALE GENOMIC DNA]</scope>
    <source>
        <strain evidence="1 2">JUm2807</strain>
    </source>
</reference>
<dbReference type="Proteomes" id="UP000185944">
    <property type="component" value="Unassembled WGS sequence"/>
</dbReference>
<evidence type="ECO:0000313" key="1">
    <source>
        <dbReference type="EMBL" id="OAG28829.1"/>
    </source>
</evidence>
<organism evidence="1 2">
    <name type="scientific">Nematocida displodere</name>
    <dbReference type="NCBI Taxonomy" id="1805483"/>
    <lineage>
        <taxon>Eukaryota</taxon>
        <taxon>Fungi</taxon>
        <taxon>Fungi incertae sedis</taxon>
        <taxon>Microsporidia</taxon>
        <taxon>Nematocida</taxon>
    </lineage>
</organism>
<protein>
    <submittedName>
        <fullName evidence="1">Uncharacterized protein</fullName>
    </submittedName>
</protein>
<name>A0A177ECV3_9MICR</name>
<dbReference type="OrthoDB" id="6161695at2759"/>
<dbReference type="RefSeq" id="XP_067543574.1">
    <property type="nucleotide sequence ID" value="XM_067688386.1"/>
</dbReference>
<gene>
    <name evidence="1" type="ORF">NEDG_00968</name>
</gene>
<dbReference type="EMBL" id="LTDL01000042">
    <property type="protein sequence ID" value="OAG28829.1"/>
    <property type="molecule type" value="Genomic_DNA"/>
</dbReference>